<dbReference type="EMBL" id="LNQN01000001">
    <property type="protein sequence ID" value="KSU84609.1"/>
    <property type="molecule type" value="Genomic_DNA"/>
</dbReference>
<reference evidence="2 3" key="1">
    <citation type="journal article" date="2014" name="Antonie Van Leeuwenhoek">
        <title>Fictibacillus enclensis sp. nov., isolated from marine sediment.</title>
        <authorList>
            <person name="Dastager S.G."/>
            <person name="Mawlankar R."/>
            <person name="Srinivasan K."/>
            <person name="Tang S.K."/>
            <person name="Lee J.C."/>
            <person name="Ramana V.V."/>
            <person name="Shouche Y.S."/>
        </authorList>
    </citation>
    <scope>NUCLEOTIDE SEQUENCE [LARGE SCALE GENOMIC DNA]</scope>
    <source>
        <strain evidence="2 3">NIO-1003</strain>
    </source>
</reference>
<feature type="chain" id="PRO_5006893884" evidence="1">
    <location>
        <begin position="27"/>
        <end position="122"/>
    </location>
</feature>
<name>A0A0V8JCF5_9BACL</name>
<evidence type="ECO:0000256" key="1">
    <source>
        <dbReference type="SAM" id="SignalP"/>
    </source>
</evidence>
<comment type="caution">
    <text evidence="2">The sequence shown here is derived from an EMBL/GenBank/DDBJ whole genome shotgun (WGS) entry which is preliminary data.</text>
</comment>
<gene>
    <name evidence="2" type="ORF">AS030_03450</name>
</gene>
<evidence type="ECO:0000313" key="3">
    <source>
        <dbReference type="Proteomes" id="UP000054099"/>
    </source>
</evidence>
<keyword evidence="1" id="KW-0732">Signal</keyword>
<dbReference type="Proteomes" id="UP000054099">
    <property type="component" value="Unassembled WGS sequence"/>
</dbReference>
<organism evidence="2 3">
    <name type="scientific">Fictibacillus enclensis</name>
    <dbReference type="NCBI Taxonomy" id="1017270"/>
    <lineage>
        <taxon>Bacteria</taxon>
        <taxon>Bacillati</taxon>
        <taxon>Bacillota</taxon>
        <taxon>Bacilli</taxon>
        <taxon>Bacillales</taxon>
        <taxon>Fictibacillaceae</taxon>
        <taxon>Fictibacillus</taxon>
    </lineage>
</organism>
<sequence>MKKPFIHTLVPLLAALLILSPIQAHAKAPERAQQECLSPKHVKLHGDLRKLWIDHTIWTRSYIVSALAGLKDQDLVPLLKESSNSFPINFKSEKEGTPCTFLFPLKPAEGFTLGQGDPHFFM</sequence>
<dbReference type="RefSeq" id="WP_061968425.1">
    <property type="nucleotide sequence ID" value="NZ_FMAV01000001.1"/>
</dbReference>
<evidence type="ECO:0000313" key="2">
    <source>
        <dbReference type="EMBL" id="KSU84609.1"/>
    </source>
</evidence>
<dbReference type="AlphaFoldDB" id="A0A0V8JCF5"/>
<keyword evidence="3" id="KW-1185">Reference proteome</keyword>
<accession>A0A0V8JCF5</accession>
<feature type="signal peptide" evidence="1">
    <location>
        <begin position="1"/>
        <end position="26"/>
    </location>
</feature>
<protein>
    <submittedName>
        <fullName evidence="2">Uncharacterized protein</fullName>
    </submittedName>
</protein>
<proteinExistence type="predicted"/>